<dbReference type="Proteomes" id="UP000310334">
    <property type="component" value="Unassembled WGS sequence"/>
</dbReference>
<dbReference type="PROSITE" id="PS50893">
    <property type="entry name" value="ABC_TRANSPORTER_2"/>
    <property type="match status" value="1"/>
</dbReference>
<dbReference type="GO" id="GO:0005886">
    <property type="term" value="C:plasma membrane"/>
    <property type="evidence" value="ECO:0007669"/>
    <property type="project" value="UniProtKB-SubCell"/>
</dbReference>
<keyword evidence="10" id="KW-1185">Reference proteome</keyword>
<dbReference type="SUPFAM" id="SSF52540">
    <property type="entry name" value="P-loop containing nucleoside triphosphate hydrolases"/>
    <property type="match status" value="1"/>
</dbReference>
<comment type="caution">
    <text evidence="9">The sequence shown here is derived from an EMBL/GenBank/DDBJ whole genome shotgun (WGS) entry which is preliminary data.</text>
</comment>
<dbReference type="FunFam" id="1.20.1560.10:FF:000011">
    <property type="entry name" value="Multidrug ABC transporter ATP-binding protein"/>
    <property type="match status" value="1"/>
</dbReference>
<evidence type="ECO:0000256" key="2">
    <source>
        <dbReference type="ARBA" id="ARBA00022448"/>
    </source>
</evidence>
<keyword evidence="5" id="KW-0547">Nucleotide-binding</keyword>
<dbReference type="PANTHER" id="PTHR43394:SF1">
    <property type="entry name" value="ATP-BINDING CASSETTE SUB-FAMILY B MEMBER 10, MITOCHONDRIAL"/>
    <property type="match status" value="1"/>
</dbReference>
<dbReference type="GO" id="GO:0015421">
    <property type="term" value="F:ABC-type oligopeptide transporter activity"/>
    <property type="evidence" value="ECO:0007669"/>
    <property type="project" value="TreeGrafter"/>
</dbReference>
<gene>
    <name evidence="9" type="ORF">E6W99_20430</name>
</gene>
<keyword evidence="2" id="KW-0813">Transport</keyword>
<name>A0A4S4BPH5_9BACI</name>
<dbReference type="CDD" id="cd18547">
    <property type="entry name" value="ABC_6TM_Tm288_like"/>
    <property type="match status" value="1"/>
</dbReference>
<dbReference type="OrthoDB" id="9770415at2"/>
<evidence type="ECO:0000256" key="3">
    <source>
        <dbReference type="ARBA" id="ARBA00022475"/>
    </source>
</evidence>
<evidence type="ECO:0000256" key="5">
    <source>
        <dbReference type="ARBA" id="ARBA00022741"/>
    </source>
</evidence>
<dbReference type="InterPro" id="IPR017871">
    <property type="entry name" value="ABC_transporter-like_CS"/>
</dbReference>
<sequence length="615" mass="68359">MSEKNRSGGPPMRGGMHHGPRPGMVVEKPKDFKKTFKRLVGYLKPWKNRMILVVITAILSTLFSVVSPKLLGDATSSIFASFTTRTSIDFAFIGNLLLLLVGLYFISSLFAYVQQYVMAGVSQRTVAQLRKEVNEKLSRMPLSFFDKHSHGDLLSRAVNDIDSINQSLQQALTQIINSVISILGIIIMMLVISPLLTLVVLITIPLSIFVAQFVTKFSQKHFVKQQMELGNINGHIEEMFTGHQVIKAFGHEKKSIAEFEEINARLYYSSWKAQFISGLMMPLMGFVGNLGFIIVSISGGLLVLNGNIRVGDVQAFIQYTQQISHPLAQAAGIANMIQVALASAERVFHLLDEEEEKQEEAAPIDIHALRGHVVFDHVRFGYEKDQPIINDVSLEVKEGQTVAIVGPTGAGKTTIVNLLMRFYELNNGAIKIDGVPLTDMSKEQVRSLYAMVLQDTWLFNGTIRENIAYGQEDATNDEIEEAARNAYADDFIRTLPDGYDTVLGEDATNISQGQRQLLTIARAIIAKPKILLLDEATSSVDTRTEMKIQKAMTKLLEGRTSFVIAHRLSTIRDADLILVMDQGDIIEKGTHEELLAQGGFYSDLYKSQFSQNEPA</sequence>
<dbReference type="FunFam" id="3.40.50.300:FF:000287">
    <property type="entry name" value="Multidrug ABC transporter ATP-binding protein"/>
    <property type="match status" value="1"/>
</dbReference>
<dbReference type="PROSITE" id="PS50929">
    <property type="entry name" value="ABC_TM1F"/>
    <property type="match status" value="1"/>
</dbReference>
<dbReference type="Pfam" id="PF00664">
    <property type="entry name" value="ABC_membrane"/>
    <property type="match status" value="1"/>
</dbReference>
<dbReference type="Gene3D" id="1.20.1560.10">
    <property type="entry name" value="ABC transporter type 1, transmembrane domain"/>
    <property type="match status" value="1"/>
</dbReference>
<dbReference type="GO" id="GO:0016887">
    <property type="term" value="F:ATP hydrolysis activity"/>
    <property type="evidence" value="ECO:0007669"/>
    <property type="project" value="InterPro"/>
</dbReference>
<reference evidence="9 10" key="1">
    <citation type="submission" date="2019-04" db="EMBL/GenBank/DDBJ databases">
        <title>Bacillus sediminilitoris sp. nov., isolated from a tidal flat sediment on the East China Sea.</title>
        <authorList>
            <person name="Wei Y."/>
            <person name="Mao H."/>
            <person name="Fang J."/>
        </authorList>
    </citation>
    <scope>NUCLEOTIDE SEQUENCE [LARGE SCALE GENOMIC DNA]</scope>
    <source>
        <strain evidence="9 10">DSL-17</strain>
    </source>
</reference>
<dbReference type="AlphaFoldDB" id="A0A4S4BPH5"/>
<protein>
    <submittedName>
        <fullName evidence="9">ABC transporter ATP-binding protein</fullName>
    </submittedName>
</protein>
<dbReference type="InterPro" id="IPR027417">
    <property type="entry name" value="P-loop_NTPase"/>
</dbReference>
<evidence type="ECO:0000256" key="6">
    <source>
        <dbReference type="ARBA" id="ARBA00022840"/>
    </source>
</evidence>
<evidence type="ECO:0000313" key="9">
    <source>
        <dbReference type="EMBL" id="THF76765.1"/>
    </source>
</evidence>
<dbReference type="InterPro" id="IPR039421">
    <property type="entry name" value="Type_1_exporter"/>
</dbReference>
<proteinExistence type="predicted"/>
<keyword evidence="4" id="KW-0812">Transmembrane</keyword>
<organism evidence="9 10">
    <name type="scientific">Metabacillus sediminilitoris</name>
    <dbReference type="NCBI Taxonomy" id="2567941"/>
    <lineage>
        <taxon>Bacteria</taxon>
        <taxon>Bacillati</taxon>
        <taxon>Bacillota</taxon>
        <taxon>Bacilli</taxon>
        <taxon>Bacillales</taxon>
        <taxon>Bacillaceae</taxon>
        <taxon>Metabacillus</taxon>
    </lineage>
</organism>
<keyword evidence="7" id="KW-1133">Transmembrane helix</keyword>
<evidence type="ECO:0000256" key="8">
    <source>
        <dbReference type="ARBA" id="ARBA00023136"/>
    </source>
</evidence>
<dbReference type="Gene3D" id="3.40.50.300">
    <property type="entry name" value="P-loop containing nucleotide triphosphate hydrolases"/>
    <property type="match status" value="1"/>
</dbReference>
<keyword evidence="3" id="KW-1003">Cell membrane</keyword>
<dbReference type="EMBL" id="SSNT01000018">
    <property type="protein sequence ID" value="THF76765.1"/>
    <property type="molecule type" value="Genomic_DNA"/>
</dbReference>
<dbReference type="PANTHER" id="PTHR43394">
    <property type="entry name" value="ATP-DEPENDENT PERMEASE MDL1, MITOCHONDRIAL"/>
    <property type="match status" value="1"/>
</dbReference>
<keyword evidence="8" id="KW-0472">Membrane</keyword>
<dbReference type="Pfam" id="PF00005">
    <property type="entry name" value="ABC_tran"/>
    <property type="match status" value="1"/>
</dbReference>
<dbReference type="RefSeq" id="WP_136357277.1">
    <property type="nucleotide sequence ID" value="NZ_CP046266.1"/>
</dbReference>
<evidence type="ECO:0000256" key="7">
    <source>
        <dbReference type="ARBA" id="ARBA00022989"/>
    </source>
</evidence>
<dbReference type="PROSITE" id="PS00211">
    <property type="entry name" value="ABC_TRANSPORTER_1"/>
    <property type="match status" value="1"/>
</dbReference>
<evidence type="ECO:0000313" key="10">
    <source>
        <dbReference type="Proteomes" id="UP000310334"/>
    </source>
</evidence>
<dbReference type="InterPro" id="IPR036640">
    <property type="entry name" value="ABC1_TM_sf"/>
</dbReference>
<dbReference type="SMART" id="SM00382">
    <property type="entry name" value="AAA"/>
    <property type="match status" value="1"/>
</dbReference>
<comment type="subcellular location">
    <subcellularLocation>
        <location evidence="1">Cell membrane</location>
        <topology evidence="1">Multi-pass membrane protein</topology>
    </subcellularLocation>
</comment>
<dbReference type="InterPro" id="IPR003439">
    <property type="entry name" value="ABC_transporter-like_ATP-bd"/>
</dbReference>
<dbReference type="GO" id="GO:0005524">
    <property type="term" value="F:ATP binding"/>
    <property type="evidence" value="ECO:0007669"/>
    <property type="project" value="UniProtKB-KW"/>
</dbReference>
<evidence type="ECO:0000256" key="1">
    <source>
        <dbReference type="ARBA" id="ARBA00004651"/>
    </source>
</evidence>
<evidence type="ECO:0000256" key="4">
    <source>
        <dbReference type="ARBA" id="ARBA00022692"/>
    </source>
</evidence>
<accession>A0A4S4BPH5</accession>
<dbReference type="SUPFAM" id="SSF90123">
    <property type="entry name" value="ABC transporter transmembrane region"/>
    <property type="match status" value="1"/>
</dbReference>
<keyword evidence="6 9" id="KW-0067">ATP-binding</keyword>
<dbReference type="InterPro" id="IPR011527">
    <property type="entry name" value="ABC1_TM_dom"/>
</dbReference>
<dbReference type="InterPro" id="IPR003593">
    <property type="entry name" value="AAA+_ATPase"/>
</dbReference>